<evidence type="ECO:0000313" key="1">
    <source>
        <dbReference type="EMBL" id="TFK77616.1"/>
    </source>
</evidence>
<protein>
    <submittedName>
        <fullName evidence="1">Uncharacterized protein</fullName>
    </submittedName>
</protein>
<dbReference type="Proteomes" id="UP000308197">
    <property type="component" value="Unassembled WGS sequence"/>
</dbReference>
<gene>
    <name evidence="1" type="ORF">K466DRAFT_571370</name>
</gene>
<dbReference type="EMBL" id="ML213400">
    <property type="protein sequence ID" value="TFK77616.1"/>
    <property type="molecule type" value="Genomic_DNA"/>
</dbReference>
<name>A0A5C3NJD6_9APHY</name>
<accession>A0A5C3NJD6</accession>
<keyword evidence="2" id="KW-1185">Reference proteome</keyword>
<organism evidence="1 2">
    <name type="scientific">Polyporus arcularius HHB13444</name>
    <dbReference type="NCBI Taxonomy" id="1314778"/>
    <lineage>
        <taxon>Eukaryota</taxon>
        <taxon>Fungi</taxon>
        <taxon>Dikarya</taxon>
        <taxon>Basidiomycota</taxon>
        <taxon>Agaricomycotina</taxon>
        <taxon>Agaricomycetes</taxon>
        <taxon>Polyporales</taxon>
        <taxon>Polyporaceae</taxon>
        <taxon>Polyporus</taxon>
    </lineage>
</organism>
<dbReference type="InParanoid" id="A0A5C3NJD6"/>
<dbReference type="AlphaFoldDB" id="A0A5C3NJD6"/>
<sequence>MSHPLPPLSPLALASRHRRDAPLYLLNDPSILNDMPLPRPLPRQRFPPTVTPSIGPPPTVPLPMPPLPATVSAATRAGTCGRGWGMAAHSPLPPDLFHSMDPLEIIAEPERVWNPLRKATDEGSPVSPTGRAIPCFPCKDSCGRCHSRGVLCWAASPAASQCHSCMSAGLDCQWAGVSQPSDPDVPCQVTPTPSVASQCLPHEQRQANILDGEDVETEDEQAPAQYALAEVMDLPTCRCVVQ</sequence>
<evidence type="ECO:0000313" key="2">
    <source>
        <dbReference type="Proteomes" id="UP000308197"/>
    </source>
</evidence>
<proteinExistence type="predicted"/>
<reference evidence="1 2" key="1">
    <citation type="journal article" date="2019" name="Nat. Ecol. Evol.">
        <title>Megaphylogeny resolves global patterns of mushroom evolution.</title>
        <authorList>
            <person name="Varga T."/>
            <person name="Krizsan K."/>
            <person name="Foldi C."/>
            <person name="Dima B."/>
            <person name="Sanchez-Garcia M."/>
            <person name="Sanchez-Ramirez S."/>
            <person name="Szollosi G.J."/>
            <person name="Szarkandi J.G."/>
            <person name="Papp V."/>
            <person name="Albert L."/>
            <person name="Andreopoulos W."/>
            <person name="Angelini C."/>
            <person name="Antonin V."/>
            <person name="Barry K.W."/>
            <person name="Bougher N.L."/>
            <person name="Buchanan P."/>
            <person name="Buyck B."/>
            <person name="Bense V."/>
            <person name="Catcheside P."/>
            <person name="Chovatia M."/>
            <person name="Cooper J."/>
            <person name="Damon W."/>
            <person name="Desjardin D."/>
            <person name="Finy P."/>
            <person name="Geml J."/>
            <person name="Haridas S."/>
            <person name="Hughes K."/>
            <person name="Justo A."/>
            <person name="Karasinski D."/>
            <person name="Kautmanova I."/>
            <person name="Kiss B."/>
            <person name="Kocsube S."/>
            <person name="Kotiranta H."/>
            <person name="LaButti K.M."/>
            <person name="Lechner B.E."/>
            <person name="Liimatainen K."/>
            <person name="Lipzen A."/>
            <person name="Lukacs Z."/>
            <person name="Mihaltcheva S."/>
            <person name="Morgado L.N."/>
            <person name="Niskanen T."/>
            <person name="Noordeloos M.E."/>
            <person name="Ohm R.A."/>
            <person name="Ortiz-Santana B."/>
            <person name="Ovrebo C."/>
            <person name="Racz N."/>
            <person name="Riley R."/>
            <person name="Savchenko A."/>
            <person name="Shiryaev A."/>
            <person name="Soop K."/>
            <person name="Spirin V."/>
            <person name="Szebenyi C."/>
            <person name="Tomsovsky M."/>
            <person name="Tulloss R.E."/>
            <person name="Uehling J."/>
            <person name="Grigoriev I.V."/>
            <person name="Vagvolgyi C."/>
            <person name="Papp T."/>
            <person name="Martin F.M."/>
            <person name="Miettinen O."/>
            <person name="Hibbett D.S."/>
            <person name="Nagy L.G."/>
        </authorList>
    </citation>
    <scope>NUCLEOTIDE SEQUENCE [LARGE SCALE GENOMIC DNA]</scope>
    <source>
        <strain evidence="1 2">HHB13444</strain>
    </source>
</reference>